<evidence type="ECO:0000259" key="1">
    <source>
        <dbReference type="Pfam" id="PF00149"/>
    </source>
</evidence>
<dbReference type="InterPro" id="IPR004843">
    <property type="entry name" value="Calcineurin-like_PHP"/>
</dbReference>
<dbReference type="AlphaFoldDB" id="A0A7Y2E7I7"/>
<dbReference type="InterPro" id="IPR029052">
    <property type="entry name" value="Metallo-depent_PP-like"/>
</dbReference>
<name>A0A7Y2E7I7_UNCEI</name>
<dbReference type="PANTHER" id="PTHR46546">
    <property type="entry name" value="SHEWANELLA-LIKE PROTEIN PHOSPHATASE 1"/>
    <property type="match status" value="1"/>
</dbReference>
<dbReference type="Gene3D" id="3.60.21.10">
    <property type="match status" value="1"/>
</dbReference>
<comment type="caution">
    <text evidence="2">The sequence shown here is derived from an EMBL/GenBank/DDBJ whole genome shotgun (WGS) entry which is preliminary data.</text>
</comment>
<proteinExistence type="predicted"/>
<dbReference type="EMBL" id="JABDJR010000132">
    <property type="protein sequence ID" value="NNF05807.1"/>
    <property type="molecule type" value="Genomic_DNA"/>
</dbReference>
<dbReference type="PANTHER" id="PTHR46546:SF4">
    <property type="entry name" value="SHEWANELLA-LIKE PROTEIN PHOSPHATASE 1"/>
    <property type="match status" value="1"/>
</dbReference>
<sequence>MSVAEESIRSTRKPRNLRRTVAVGDLHGHLDGLKTILNEAKLIDGDSWRGGRSILVQLGDVVDRGPQSVPTYDYLADLQVRASKGKGEVVRLLGNHEVMLLEGDFQFADFPNPEKMADRIREDVLAGRVLAAHAYGGWLFTHAGAGFSLLQRLRNEMRSSEERTKRFTLKRLAAHLNQKLHVAVRNGDYSDPIFAVGEARGGESATGGIFWADYDEELHAPSRAPRFHQVFGHTPEGYKGAKFRRATDGRRINIDIGINDDLGGNMGYLEIRNREAIAHYINKDGVVVESLGVAERLPKPVASPDPDRSAA</sequence>
<feature type="domain" description="Calcineurin-like phosphoesterase" evidence="1">
    <location>
        <begin position="19"/>
        <end position="146"/>
    </location>
</feature>
<reference evidence="2 3" key="1">
    <citation type="submission" date="2020-03" db="EMBL/GenBank/DDBJ databases">
        <title>Metabolic flexibility allows generalist bacteria to become dominant in a frequently disturbed ecosystem.</title>
        <authorList>
            <person name="Chen Y.-J."/>
            <person name="Leung P.M."/>
            <person name="Bay S.K."/>
            <person name="Hugenholtz P."/>
            <person name="Kessler A.J."/>
            <person name="Shelley G."/>
            <person name="Waite D.W."/>
            <person name="Cook P.L."/>
            <person name="Greening C."/>
        </authorList>
    </citation>
    <scope>NUCLEOTIDE SEQUENCE [LARGE SCALE GENOMIC DNA]</scope>
    <source>
        <strain evidence="2">SS_bin_28</strain>
    </source>
</reference>
<dbReference type="Proteomes" id="UP000547674">
    <property type="component" value="Unassembled WGS sequence"/>
</dbReference>
<evidence type="ECO:0000313" key="3">
    <source>
        <dbReference type="Proteomes" id="UP000547674"/>
    </source>
</evidence>
<accession>A0A7Y2E7I7</accession>
<protein>
    <recommendedName>
        <fullName evidence="1">Calcineurin-like phosphoesterase domain-containing protein</fullName>
    </recommendedName>
</protein>
<dbReference type="SUPFAM" id="SSF56300">
    <property type="entry name" value="Metallo-dependent phosphatases"/>
    <property type="match status" value="1"/>
</dbReference>
<dbReference type="GO" id="GO:0016787">
    <property type="term" value="F:hydrolase activity"/>
    <property type="evidence" value="ECO:0007669"/>
    <property type="project" value="InterPro"/>
</dbReference>
<gene>
    <name evidence="2" type="ORF">HKN21_03535</name>
</gene>
<dbReference type="Pfam" id="PF00149">
    <property type="entry name" value="Metallophos"/>
    <property type="match status" value="1"/>
</dbReference>
<organism evidence="2 3">
    <name type="scientific">Eiseniibacteriota bacterium</name>
    <dbReference type="NCBI Taxonomy" id="2212470"/>
    <lineage>
        <taxon>Bacteria</taxon>
        <taxon>Candidatus Eiseniibacteriota</taxon>
    </lineage>
</organism>
<evidence type="ECO:0000313" key="2">
    <source>
        <dbReference type="EMBL" id="NNF05807.1"/>
    </source>
</evidence>